<gene>
    <name evidence="2" type="ORF">GCM10022403_069500</name>
</gene>
<dbReference type="Pfam" id="PF04149">
    <property type="entry name" value="DUF397"/>
    <property type="match status" value="1"/>
</dbReference>
<protein>
    <recommendedName>
        <fullName evidence="1">DUF397 domain-containing protein</fullName>
    </recommendedName>
</protein>
<dbReference type="Proteomes" id="UP001501009">
    <property type="component" value="Unassembled WGS sequence"/>
</dbReference>
<sequence length="68" mass="7424">MMPSSSIQWRKSSYSNGMGGECLEIAELTEVVAIRDSKVTSGPQLILSTAAWQGFIRALLPDHQELTS</sequence>
<name>A0ABP7ISU5_9ACTN</name>
<dbReference type="InterPro" id="IPR007278">
    <property type="entry name" value="DUF397"/>
</dbReference>
<proteinExistence type="predicted"/>
<evidence type="ECO:0000313" key="2">
    <source>
        <dbReference type="EMBL" id="GAA3826265.1"/>
    </source>
</evidence>
<dbReference type="RefSeq" id="WP_275772893.1">
    <property type="nucleotide sequence ID" value="NZ_JARHTP010000005.1"/>
</dbReference>
<feature type="domain" description="DUF397" evidence="1">
    <location>
        <begin position="8"/>
        <end position="58"/>
    </location>
</feature>
<accession>A0ABP7ISU5</accession>
<dbReference type="EMBL" id="BAABDE010000025">
    <property type="protein sequence ID" value="GAA3826265.1"/>
    <property type="molecule type" value="Genomic_DNA"/>
</dbReference>
<keyword evidence="3" id="KW-1185">Reference proteome</keyword>
<evidence type="ECO:0000313" key="3">
    <source>
        <dbReference type="Proteomes" id="UP001501009"/>
    </source>
</evidence>
<reference evidence="3" key="1">
    <citation type="journal article" date="2019" name="Int. J. Syst. Evol. Microbiol.">
        <title>The Global Catalogue of Microorganisms (GCM) 10K type strain sequencing project: providing services to taxonomists for standard genome sequencing and annotation.</title>
        <authorList>
            <consortium name="The Broad Institute Genomics Platform"/>
            <consortium name="The Broad Institute Genome Sequencing Center for Infectious Disease"/>
            <person name="Wu L."/>
            <person name="Ma J."/>
        </authorList>
    </citation>
    <scope>NUCLEOTIDE SEQUENCE [LARGE SCALE GENOMIC DNA]</scope>
    <source>
        <strain evidence="3">JCM 17138</strain>
    </source>
</reference>
<comment type="caution">
    <text evidence="2">The sequence shown here is derived from an EMBL/GenBank/DDBJ whole genome shotgun (WGS) entry which is preliminary data.</text>
</comment>
<evidence type="ECO:0000259" key="1">
    <source>
        <dbReference type="Pfam" id="PF04149"/>
    </source>
</evidence>
<organism evidence="2 3">
    <name type="scientific">Streptomyces coacervatus</name>
    <dbReference type="NCBI Taxonomy" id="647381"/>
    <lineage>
        <taxon>Bacteria</taxon>
        <taxon>Bacillati</taxon>
        <taxon>Actinomycetota</taxon>
        <taxon>Actinomycetes</taxon>
        <taxon>Kitasatosporales</taxon>
        <taxon>Streptomycetaceae</taxon>
        <taxon>Streptomyces</taxon>
    </lineage>
</organism>